<dbReference type="GO" id="GO:0016787">
    <property type="term" value="F:hydrolase activity"/>
    <property type="evidence" value="ECO:0007669"/>
    <property type="project" value="UniProtKB-KW"/>
</dbReference>
<evidence type="ECO:0000259" key="2">
    <source>
        <dbReference type="Pfam" id="PF00561"/>
    </source>
</evidence>
<evidence type="ECO:0000313" key="4">
    <source>
        <dbReference type="Proteomes" id="UP000636960"/>
    </source>
</evidence>
<sequence length="286" mass="31500">MFDGFRLEQVNVGDVTLRVRHGGAGSPVVLVHGHPRTHTTWHAVAPRLARHHVVVAPDLRGYGGSTLPPDEPDHAQSSKREMARDVVRLMAHLGHDRFAVAGHDRGALVAFRTAMDHPDAVSHLVVMDGLPVVEHLERTDAVFARAWWHWWFLGQTDKPAERVICADPDAWYQTPTPAEMGEGNHADVWAAFRNPAVVHGMCEDYRAGLGIDRAHDEADRAAGRQVRCPAMLLESAADDLDIHGDPAAIWAPWLARPLRHRVIDSGHHQAEQAPAAVAAAVLDFLR</sequence>
<dbReference type="InterPro" id="IPR000639">
    <property type="entry name" value="Epox_hydrolase-like"/>
</dbReference>
<name>A0A919JSG6_9ACTN</name>
<keyword evidence="1 3" id="KW-0378">Hydrolase</keyword>
<dbReference type="Pfam" id="PF00561">
    <property type="entry name" value="Abhydrolase_1"/>
    <property type="match status" value="1"/>
</dbReference>
<accession>A0A919JSG6</accession>
<gene>
    <name evidence="3" type="ORF">Ari01nite_03400</name>
</gene>
<comment type="caution">
    <text evidence="3">The sequence shown here is derived from an EMBL/GenBank/DDBJ whole genome shotgun (WGS) entry which is preliminary data.</text>
</comment>
<keyword evidence="4" id="KW-1185">Reference proteome</keyword>
<dbReference type="Proteomes" id="UP000636960">
    <property type="component" value="Unassembled WGS sequence"/>
</dbReference>
<dbReference type="AlphaFoldDB" id="A0A919JSG6"/>
<dbReference type="PRINTS" id="PR00111">
    <property type="entry name" value="ABHYDROLASE"/>
</dbReference>
<evidence type="ECO:0000313" key="3">
    <source>
        <dbReference type="EMBL" id="GIE92875.1"/>
    </source>
</evidence>
<organism evidence="3 4">
    <name type="scientific">Paractinoplanes rishiriensis</name>
    <dbReference type="NCBI Taxonomy" id="1050105"/>
    <lineage>
        <taxon>Bacteria</taxon>
        <taxon>Bacillati</taxon>
        <taxon>Actinomycetota</taxon>
        <taxon>Actinomycetes</taxon>
        <taxon>Micromonosporales</taxon>
        <taxon>Micromonosporaceae</taxon>
        <taxon>Paractinoplanes</taxon>
    </lineage>
</organism>
<dbReference type="InterPro" id="IPR029058">
    <property type="entry name" value="AB_hydrolase_fold"/>
</dbReference>
<reference evidence="3" key="1">
    <citation type="submission" date="2021-01" db="EMBL/GenBank/DDBJ databases">
        <title>Whole genome shotgun sequence of Actinoplanes rishiriensis NBRC 108556.</title>
        <authorList>
            <person name="Komaki H."/>
            <person name="Tamura T."/>
        </authorList>
    </citation>
    <scope>NUCLEOTIDE SEQUENCE</scope>
    <source>
        <strain evidence="3">NBRC 108556</strain>
    </source>
</reference>
<protein>
    <submittedName>
        <fullName evidence="3">Hydrolase</fullName>
    </submittedName>
</protein>
<dbReference type="PANTHER" id="PTHR43329">
    <property type="entry name" value="EPOXIDE HYDROLASE"/>
    <property type="match status" value="1"/>
</dbReference>
<dbReference type="Gene3D" id="3.40.50.1820">
    <property type="entry name" value="alpha/beta hydrolase"/>
    <property type="match status" value="1"/>
</dbReference>
<feature type="domain" description="AB hydrolase-1" evidence="2">
    <location>
        <begin position="27"/>
        <end position="174"/>
    </location>
</feature>
<dbReference type="EMBL" id="BOMV01000003">
    <property type="protein sequence ID" value="GIE92875.1"/>
    <property type="molecule type" value="Genomic_DNA"/>
</dbReference>
<dbReference type="SUPFAM" id="SSF53474">
    <property type="entry name" value="alpha/beta-Hydrolases"/>
    <property type="match status" value="1"/>
</dbReference>
<proteinExistence type="predicted"/>
<dbReference type="InterPro" id="IPR000073">
    <property type="entry name" value="AB_hydrolase_1"/>
</dbReference>
<dbReference type="PRINTS" id="PR00412">
    <property type="entry name" value="EPOXHYDRLASE"/>
</dbReference>
<evidence type="ECO:0000256" key="1">
    <source>
        <dbReference type="ARBA" id="ARBA00022801"/>
    </source>
</evidence>
<dbReference type="RefSeq" id="WP_203778727.1">
    <property type="nucleotide sequence ID" value="NZ_BOMV01000003.1"/>
</dbReference>